<dbReference type="STRING" id="314260.PB2503_03082"/>
<dbReference type="Pfam" id="PF06577">
    <property type="entry name" value="EipA"/>
    <property type="match status" value="1"/>
</dbReference>
<dbReference type="InterPro" id="IPR008325">
    <property type="entry name" value="EipA-like"/>
</dbReference>
<evidence type="ECO:0000313" key="1">
    <source>
        <dbReference type="EMBL" id="ADM08693.1"/>
    </source>
</evidence>
<reference evidence="1 2" key="2">
    <citation type="journal article" date="2011" name="J. Bacteriol.">
        <title>Complete genome sequence of strain HTCC2503T of Parvularcula bermudensis, the type species of the order "Parvularculales" in the class Alphaproteobacteria.</title>
        <authorList>
            <person name="Oh H.M."/>
            <person name="Kang I."/>
            <person name="Vergin K.L."/>
            <person name="Kang D."/>
            <person name="Rhee K.H."/>
            <person name="Giovannoni S.J."/>
            <person name="Cho J.C."/>
        </authorList>
    </citation>
    <scope>NUCLEOTIDE SEQUENCE [LARGE SCALE GENOMIC DNA]</scope>
    <source>
        <strain evidence="2">ATCC BAA-594 / HTCC2503 / KCTC 12087</strain>
    </source>
</reference>
<dbReference type="Proteomes" id="UP000001302">
    <property type="component" value="Chromosome"/>
</dbReference>
<dbReference type="eggNOG" id="COG5400">
    <property type="taxonomic scope" value="Bacteria"/>
</dbReference>
<gene>
    <name evidence="1" type="ordered locus">PB2503_03082</name>
</gene>
<accession>E0TD34</accession>
<dbReference type="RefSeq" id="WP_013299667.1">
    <property type="nucleotide sequence ID" value="NC_014414.1"/>
</dbReference>
<dbReference type="PROSITE" id="PS51257">
    <property type="entry name" value="PROKAR_LIPOPROTEIN"/>
    <property type="match status" value="1"/>
</dbReference>
<organism evidence="1 2">
    <name type="scientific">Parvularcula bermudensis (strain ATCC BAA-594 / HTCC2503 / KCTC 12087)</name>
    <dbReference type="NCBI Taxonomy" id="314260"/>
    <lineage>
        <taxon>Bacteria</taxon>
        <taxon>Pseudomonadati</taxon>
        <taxon>Pseudomonadota</taxon>
        <taxon>Alphaproteobacteria</taxon>
        <taxon>Parvularculales</taxon>
        <taxon>Parvularculaceae</taxon>
        <taxon>Parvularcula</taxon>
    </lineage>
</organism>
<dbReference type="OrthoDB" id="9796051at2"/>
<evidence type="ECO:0000313" key="2">
    <source>
        <dbReference type="Proteomes" id="UP000001302"/>
    </source>
</evidence>
<dbReference type="HOGENOM" id="CLU_077638_1_0_5"/>
<keyword evidence="2" id="KW-1185">Reference proteome</keyword>
<reference evidence="2" key="1">
    <citation type="submission" date="2010-08" db="EMBL/GenBank/DDBJ databases">
        <title>Genome sequence of Parvularcula bermudensis HTCC2503.</title>
        <authorList>
            <person name="Kang D.-M."/>
            <person name="Oh H.-M."/>
            <person name="Cho J.-C."/>
        </authorList>
    </citation>
    <scope>NUCLEOTIDE SEQUENCE [LARGE SCALE GENOMIC DNA]</scope>
    <source>
        <strain evidence="2">ATCC BAA-594 / HTCC2503 / KCTC 12087</strain>
    </source>
</reference>
<evidence type="ECO:0008006" key="3">
    <source>
        <dbReference type="Google" id="ProtNLM"/>
    </source>
</evidence>
<protein>
    <recommendedName>
        <fullName evidence="3">DUF1134 domain-containing protein</fullName>
    </recommendedName>
</protein>
<name>E0TD34_PARBH</name>
<sequence>MLPRLLLAAVAPLALVACQTAPTNDVERVETKRDLQYPTYARGTVVSEAENFFGQSSAELAELLADIFEDEGQPQAYIAGEEIGGAVGVGVTYGRGQLYRPGQPPLPIYWRGPSLGFDLGADASKVFTLVYDLGPTANLFQRFPGGEGAAYFIGGIGAEALTDGTTTIVPIRTGIGARTGVNIGYMHFSNKRSWIPL</sequence>
<proteinExistence type="predicted"/>
<dbReference type="AlphaFoldDB" id="E0TD34"/>
<dbReference type="KEGG" id="pbr:PB2503_03082"/>
<dbReference type="EMBL" id="CP002156">
    <property type="protein sequence ID" value="ADM08693.1"/>
    <property type="molecule type" value="Genomic_DNA"/>
</dbReference>